<feature type="chain" id="PRO_5013586110" evidence="1">
    <location>
        <begin position="18"/>
        <end position="328"/>
    </location>
</feature>
<keyword evidence="6" id="KW-1185">Reference proteome</keyword>
<evidence type="ECO:0000313" key="4">
    <source>
        <dbReference type="EMBL" id="WPB08237.1"/>
    </source>
</evidence>
<dbReference type="EMBL" id="CP134192">
    <property type="protein sequence ID" value="WPB08237.1"/>
    <property type="molecule type" value="Genomic_DNA"/>
</dbReference>
<dbReference type="InterPro" id="IPR001223">
    <property type="entry name" value="Glyco_hydro18_cat"/>
</dbReference>
<proteinExistence type="predicted"/>
<keyword evidence="1" id="KW-0732">Signal</keyword>
<dbReference type="GO" id="GO:0005975">
    <property type="term" value="P:carbohydrate metabolic process"/>
    <property type="evidence" value="ECO:0007669"/>
    <property type="project" value="InterPro"/>
</dbReference>
<dbReference type="InterPro" id="IPR017853">
    <property type="entry name" value="GH"/>
</dbReference>
<evidence type="ECO:0000259" key="2">
    <source>
        <dbReference type="PROSITE" id="PS51910"/>
    </source>
</evidence>
<dbReference type="AlphaFoldDB" id="A0A2G5HD60"/>
<feature type="signal peptide" evidence="1">
    <location>
        <begin position="1"/>
        <end position="17"/>
    </location>
</feature>
<sequence>MLFKTALLAFAAQGAFAEIVAYWGNGGYTEADGNLADWCKDKEHIDILVLAFLTNFGHGQYPNGNLGYCQINPDGTSSGCEQLEQDIGTCQQLGKKVFISMPGSEGDFGLNSKGDAEGVAYSLWNSYGAPNAVQDKSKRPLGNVRIDGWDIDIESNPYDEDGKGYLGAMLNKLRSYFEADTAHKYYIGGAPQCYLNHDQGKNMDLNMGNSINQAKYDYLWIQFYNNECAATHAYDGSNQFNLNEWPGVISNGASKNAKLYVGIPGNKAEAPEYVPTAHLADVYNAAKGVKGFAGFMVYEVGDTKSVVVKNGCDYFGQIYSVLTTGHLC</sequence>
<reference evidence="4 6" key="2">
    <citation type="submission" date="2023-09" db="EMBL/GenBank/DDBJ databases">
        <title>Complete-Gapless Cercospora beticola genome.</title>
        <authorList>
            <person name="Wyatt N.A."/>
            <person name="Spanner R.E."/>
            <person name="Bolton M.D."/>
        </authorList>
    </citation>
    <scope>NUCLEOTIDE SEQUENCE [LARGE SCALE GENOMIC DNA]</scope>
    <source>
        <strain evidence="4">Cb09-40</strain>
    </source>
</reference>
<dbReference type="PANTHER" id="PTHR45708:SF47">
    <property type="entry name" value="ENDOCHITINASE A"/>
    <property type="match status" value="1"/>
</dbReference>
<accession>A0A2G5HD60</accession>
<evidence type="ECO:0000313" key="6">
    <source>
        <dbReference type="Proteomes" id="UP001302367"/>
    </source>
</evidence>
<protein>
    <submittedName>
        <fullName evidence="3">Endochitinase 2</fullName>
    </submittedName>
</protein>
<reference evidence="3 5" key="1">
    <citation type="submission" date="2015-10" db="EMBL/GenBank/DDBJ databases">
        <title>The cercosporin biosynthetic gene cluster was horizontally transferred to several fungal lineages and shown to be expanded in Cercospora beticola based on microsynteny with recipient genomes.</title>
        <authorList>
            <person name="De Jonge R."/>
            <person name="Ebert M.K."/>
            <person name="Suttle J.C."/>
            <person name="Jurick Ii W.M."/>
            <person name="Secor G.A."/>
            <person name="Thomma B.P."/>
            <person name="Van De Peer Y."/>
            <person name="Bolton M.D."/>
        </authorList>
    </citation>
    <scope>NUCLEOTIDE SEQUENCE [LARGE SCALE GENOMIC DNA]</scope>
    <source>
        <strain evidence="3 5">09-40</strain>
    </source>
</reference>
<evidence type="ECO:0000313" key="3">
    <source>
        <dbReference type="EMBL" id="PIA90494.1"/>
    </source>
</evidence>
<dbReference type="Proteomes" id="UP000230605">
    <property type="component" value="Chromosome 9"/>
</dbReference>
<dbReference type="Pfam" id="PF00704">
    <property type="entry name" value="Glyco_hydro_18"/>
    <property type="match status" value="1"/>
</dbReference>
<dbReference type="EMBL" id="LKMD01000107">
    <property type="protein sequence ID" value="PIA90494.1"/>
    <property type="molecule type" value="Genomic_DNA"/>
</dbReference>
<dbReference type="SUPFAM" id="SSF51445">
    <property type="entry name" value="(Trans)glycosidases"/>
    <property type="match status" value="1"/>
</dbReference>
<dbReference type="Gene3D" id="3.20.20.80">
    <property type="entry name" value="Glycosidases"/>
    <property type="match status" value="1"/>
</dbReference>
<gene>
    <name evidence="3" type="ORF">CB0940_11390</name>
    <name evidence="4" type="ORF">RHO25_012902</name>
</gene>
<dbReference type="PANTHER" id="PTHR45708">
    <property type="entry name" value="ENDOCHITINASE"/>
    <property type="match status" value="1"/>
</dbReference>
<dbReference type="Proteomes" id="UP001302367">
    <property type="component" value="Chromosome 9"/>
</dbReference>
<feature type="domain" description="GH18" evidence="2">
    <location>
        <begin position="17"/>
        <end position="315"/>
    </location>
</feature>
<name>A0A2G5HD60_CERBT</name>
<evidence type="ECO:0000313" key="5">
    <source>
        <dbReference type="Proteomes" id="UP000230605"/>
    </source>
</evidence>
<dbReference type="InterPro" id="IPR050542">
    <property type="entry name" value="Glycosyl_Hydrlase18_Chitinase"/>
</dbReference>
<dbReference type="GO" id="GO:0004568">
    <property type="term" value="F:chitinase activity"/>
    <property type="evidence" value="ECO:0007669"/>
    <property type="project" value="TreeGrafter"/>
</dbReference>
<dbReference type="PROSITE" id="PS51910">
    <property type="entry name" value="GH18_2"/>
    <property type="match status" value="1"/>
</dbReference>
<dbReference type="OrthoDB" id="6020543at2759"/>
<evidence type="ECO:0000256" key="1">
    <source>
        <dbReference type="SAM" id="SignalP"/>
    </source>
</evidence>
<organism evidence="3 5">
    <name type="scientific">Cercospora beticola</name>
    <name type="common">Sugarbeet leaf spot fungus</name>
    <dbReference type="NCBI Taxonomy" id="122368"/>
    <lineage>
        <taxon>Eukaryota</taxon>
        <taxon>Fungi</taxon>
        <taxon>Dikarya</taxon>
        <taxon>Ascomycota</taxon>
        <taxon>Pezizomycotina</taxon>
        <taxon>Dothideomycetes</taxon>
        <taxon>Dothideomycetidae</taxon>
        <taxon>Mycosphaerellales</taxon>
        <taxon>Mycosphaerellaceae</taxon>
        <taxon>Cercospora</taxon>
    </lineage>
</organism>
<dbReference type="GO" id="GO:0005576">
    <property type="term" value="C:extracellular region"/>
    <property type="evidence" value="ECO:0007669"/>
    <property type="project" value="TreeGrafter"/>
</dbReference>